<evidence type="ECO:0000313" key="8">
    <source>
        <dbReference type="EMBL" id="GAA3508283.1"/>
    </source>
</evidence>
<dbReference type="PROSITE" id="PS50043">
    <property type="entry name" value="HTH_LUXR_2"/>
    <property type="match status" value="1"/>
</dbReference>
<evidence type="ECO:0000259" key="6">
    <source>
        <dbReference type="PROSITE" id="PS50043"/>
    </source>
</evidence>
<keyword evidence="3" id="KW-0238">DNA-binding</keyword>
<feature type="modified residue" description="4-aspartylphosphate" evidence="5">
    <location>
        <position position="60"/>
    </location>
</feature>
<evidence type="ECO:0000256" key="2">
    <source>
        <dbReference type="ARBA" id="ARBA00023015"/>
    </source>
</evidence>
<dbReference type="PANTHER" id="PTHR43214:SF41">
    <property type="entry name" value="NITRATE_NITRITE RESPONSE REGULATOR PROTEIN NARP"/>
    <property type="match status" value="1"/>
</dbReference>
<name>A0ABP6UKH5_9FLAO</name>
<dbReference type="SMART" id="SM00448">
    <property type="entry name" value="REC"/>
    <property type="match status" value="1"/>
</dbReference>
<dbReference type="CDD" id="cd17535">
    <property type="entry name" value="REC_NarL-like"/>
    <property type="match status" value="1"/>
</dbReference>
<evidence type="ECO:0000256" key="4">
    <source>
        <dbReference type="ARBA" id="ARBA00023163"/>
    </source>
</evidence>
<organism evidence="8 9">
    <name type="scientific">Aquimarina addita</name>
    <dbReference type="NCBI Taxonomy" id="870485"/>
    <lineage>
        <taxon>Bacteria</taxon>
        <taxon>Pseudomonadati</taxon>
        <taxon>Bacteroidota</taxon>
        <taxon>Flavobacteriia</taxon>
        <taxon>Flavobacteriales</taxon>
        <taxon>Flavobacteriaceae</taxon>
        <taxon>Aquimarina</taxon>
    </lineage>
</organism>
<dbReference type="PROSITE" id="PS50110">
    <property type="entry name" value="RESPONSE_REGULATORY"/>
    <property type="match status" value="1"/>
</dbReference>
<dbReference type="Pfam" id="PF00072">
    <property type="entry name" value="Response_reg"/>
    <property type="match status" value="1"/>
</dbReference>
<reference evidence="9" key="1">
    <citation type="journal article" date="2019" name="Int. J. Syst. Evol. Microbiol.">
        <title>The Global Catalogue of Microorganisms (GCM) 10K type strain sequencing project: providing services to taxonomists for standard genome sequencing and annotation.</title>
        <authorList>
            <consortium name="The Broad Institute Genomics Platform"/>
            <consortium name="The Broad Institute Genome Sequencing Center for Infectious Disease"/>
            <person name="Wu L."/>
            <person name="Ma J."/>
        </authorList>
    </citation>
    <scope>NUCLEOTIDE SEQUENCE [LARGE SCALE GENOMIC DNA]</scope>
    <source>
        <strain evidence="9">JCM 17106</strain>
    </source>
</reference>
<keyword evidence="1 5" id="KW-0597">Phosphoprotein</keyword>
<dbReference type="Proteomes" id="UP001500459">
    <property type="component" value="Unassembled WGS sequence"/>
</dbReference>
<gene>
    <name evidence="8" type="primary">yxjL</name>
    <name evidence="8" type="ORF">GCM10022393_18950</name>
</gene>
<dbReference type="InterPro" id="IPR000792">
    <property type="entry name" value="Tscrpt_reg_LuxR_C"/>
</dbReference>
<keyword evidence="2" id="KW-0805">Transcription regulation</keyword>
<dbReference type="InterPro" id="IPR058245">
    <property type="entry name" value="NreC/VraR/RcsB-like_REC"/>
</dbReference>
<dbReference type="InterPro" id="IPR011006">
    <property type="entry name" value="CheY-like_superfamily"/>
</dbReference>
<dbReference type="SUPFAM" id="SSF52172">
    <property type="entry name" value="CheY-like"/>
    <property type="match status" value="1"/>
</dbReference>
<feature type="domain" description="Response regulatory" evidence="7">
    <location>
        <begin position="7"/>
        <end position="125"/>
    </location>
</feature>
<dbReference type="Gene3D" id="3.40.50.2300">
    <property type="match status" value="1"/>
</dbReference>
<dbReference type="EMBL" id="BAABCW010000006">
    <property type="protein sequence ID" value="GAA3508283.1"/>
    <property type="molecule type" value="Genomic_DNA"/>
</dbReference>
<dbReference type="InterPro" id="IPR001789">
    <property type="entry name" value="Sig_transdc_resp-reg_receiver"/>
</dbReference>
<dbReference type="InterPro" id="IPR016032">
    <property type="entry name" value="Sig_transdc_resp-reg_C-effctor"/>
</dbReference>
<dbReference type="SMART" id="SM00421">
    <property type="entry name" value="HTH_LUXR"/>
    <property type="match status" value="1"/>
</dbReference>
<evidence type="ECO:0000256" key="5">
    <source>
        <dbReference type="PROSITE-ProRule" id="PRU00169"/>
    </source>
</evidence>
<dbReference type="PRINTS" id="PR00038">
    <property type="entry name" value="HTHLUXR"/>
</dbReference>
<accession>A0ABP6UKH5</accession>
<dbReference type="InterPro" id="IPR039420">
    <property type="entry name" value="WalR-like"/>
</dbReference>
<comment type="caution">
    <text evidence="8">The sequence shown here is derived from an EMBL/GenBank/DDBJ whole genome shotgun (WGS) entry which is preliminary data.</text>
</comment>
<proteinExistence type="predicted"/>
<keyword evidence="4" id="KW-0804">Transcription</keyword>
<sequence length="223" mass="25379">MKKDIIKLAIADDETLFRQGITFILDKEVNIEICIQAENGNDLIKQLDHTKELPEVILMDLKMPDLNGVEATKIVKKNFPEIKIIALTSYYTKPFIHKMIQQGAVAYLAKNATPTEVIYTINQVALKGFYYNQHVMEILEDASLKSTTKRKNSDEFLTSREREILKLICEQKTTAEIGEQLFISPRTVEGHRNNLLVKTGAKNIAGLVIHAIEHQIFVRNAEI</sequence>
<dbReference type="SUPFAM" id="SSF46894">
    <property type="entry name" value="C-terminal effector domain of the bipartite response regulators"/>
    <property type="match status" value="1"/>
</dbReference>
<evidence type="ECO:0000259" key="7">
    <source>
        <dbReference type="PROSITE" id="PS50110"/>
    </source>
</evidence>
<evidence type="ECO:0000256" key="3">
    <source>
        <dbReference type="ARBA" id="ARBA00023125"/>
    </source>
</evidence>
<dbReference type="CDD" id="cd06170">
    <property type="entry name" value="LuxR_C_like"/>
    <property type="match status" value="1"/>
</dbReference>
<protein>
    <submittedName>
        <fullName evidence="8">Two-component system response regulator YxJL</fullName>
    </submittedName>
</protein>
<evidence type="ECO:0000256" key="1">
    <source>
        <dbReference type="ARBA" id="ARBA00022553"/>
    </source>
</evidence>
<feature type="domain" description="HTH luxR-type" evidence="6">
    <location>
        <begin position="150"/>
        <end position="215"/>
    </location>
</feature>
<keyword evidence="9" id="KW-1185">Reference proteome</keyword>
<dbReference type="PANTHER" id="PTHR43214">
    <property type="entry name" value="TWO-COMPONENT RESPONSE REGULATOR"/>
    <property type="match status" value="1"/>
</dbReference>
<dbReference type="RefSeq" id="WP_344926799.1">
    <property type="nucleotide sequence ID" value="NZ_BAABCW010000006.1"/>
</dbReference>
<dbReference type="Pfam" id="PF00196">
    <property type="entry name" value="GerE"/>
    <property type="match status" value="1"/>
</dbReference>
<evidence type="ECO:0000313" key="9">
    <source>
        <dbReference type="Proteomes" id="UP001500459"/>
    </source>
</evidence>